<evidence type="ECO:0000313" key="1">
    <source>
        <dbReference type="EMBL" id="KXU37306.1"/>
    </source>
</evidence>
<gene>
    <name evidence="1" type="ORF">AXE65_03685</name>
</gene>
<dbReference type="EMBL" id="LSZO01000166">
    <property type="protein sequence ID" value="KXU37306.1"/>
    <property type="molecule type" value="Genomic_DNA"/>
</dbReference>
<dbReference type="SUPFAM" id="SSF55729">
    <property type="entry name" value="Acyl-CoA N-acyltransferases (Nat)"/>
    <property type="match status" value="1"/>
</dbReference>
<keyword evidence="1" id="KW-0012">Acyltransferase</keyword>
<dbReference type="Proteomes" id="UP000072660">
    <property type="component" value="Unassembled WGS sequence"/>
</dbReference>
<keyword evidence="2" id="KW-1185">Reference proteome</keyword>
<protein>
    <submittedName>
        <fullName evidence="1">Acyltransferase superfamily protein</fullName>
    </submittedName>
</protein>
<evidence type="ECO:0000313" key="2">
    <source>
        <dbReference type="Proteomes" id="UP000072660"/>
    </source>
</evidence>
<comment type="caution">
    <text evidence="1">The sequence shown here is derived from an EMBL/GenBank/DDBJ whole genome shotgun (WGS) entry which is preliminary data.</text>
</comment>
<proteinExistence type="predicted"/>
<dbReference type="Gene3D" id="3.40.630.30">
    <property type="match status" value="1"/>
</dbReference>
<dbReference type="AlphaFoldDB" id="A0A139SRU7"/>
<dbReference type="PANTHER" id="PTHR47017">
    <property type="entry name" value="ACYL-COA"/>
    <property type="match status" value="1"/>
</dbReference>
<dbReference type="PANTHER" id="PTHR47017:SF1">
    <property type="entry name" value="ACYL-COA"/>
    <property type="match status" value="1"/>
</dbReference>
<organism evidence="1 2">
    <name type="scientific">Ventosimonas gracilis</name>
    <dbReference type="NCBI Taxonomy" id="1680762"/>
    <lineage>
        <taxon>Bacteria</taxon>
        <taxon>Pseudomonadati</taxon>
        <taxon>Pseudomonadota</taxon>
        <taxon>Gammaproteobacteria</taxon>
        <taxon>Pseudomonadales</taxon>
        <taxon>Ventosimonadaceae</taxon>
        <taxon>Ventosimonas</taxon>
    </lineage>
</organism>
<dbReference type="RefSeq" id="WP_068390941.1">
    <property type="nucleotide sequence ID" value="NZ_LSZO01000166.1"/>
</dbReference>
<dbReference type="InterPro" id="IPR007434">
    <property type="entry name" value="FemAB-like"/>
</dbReference>
<sequence>MSLQIIHSLSAVNAKDWDALLPNAQPFLRHAFLSALEDSQSVCGKSGWQAAHGLWVENGKLLAALPAYRKQHSSGEYVFDYQWAHACQRVGIAYYPKLLGAVPFIPVSGPRLLGDPAAASKLLQALTLRLAKDGLSGAHINFTDHLADKLLADCDGWMERIGCQFHWHNPGFADFEDFLQTLTARKRKQLRKERAQIAQQGFAFDWREGHELSEADWDFIYACYAQTYRVRGQRPYLTRLFFSLLSERMALAIRVVLASQGGQKQAMALSLTDGKNLYGRWWGCLAEWNGLHFETCLYQGMDYAIAQGLHEFDAGAQGEHKLLRGFRPTLTRSWHYLCHDGLRQAVRHFLAEERRAVQGYMDEAQTLLPYRQD</sequence>
<name>A0A139SRU7_9GAMM</name>
<accession>A0A139SRU7</accession>
<reference evidence="1 2" key="1">
    <citation type="submission" date="2016-02" db="EMBL/GenBank/DDBJ databases">
        <authorList>
            <person name="Wen L."/>
            <person name="He K."/>
            <person name="Yang H."/>
        </authorList>
    </citation>
    <scope>NUCLEOTIDE SEQUENCE [LARGE SCALE GENOMIC DNA]</scope>
    <source>
        <strain evidence="1 2">CV58</strain>
    </source>
</reference>
<dbReference type="Pfam" id="PF04339">
    <property type="entry name" value="FemAB_like"/>
    <property type="match status" value="1"/>
</dbReference>
<dbReference type="InterPro" id="IPR016181">
    <property type="entry name" value="Acyl_CoA_acyltransferase"/>
</dbReference>
<dbReference type="OrthoDB" id="9776898at2"/>
<keyword evidence="1" id="KW-0808">Transferase</keyword>
<dbReference type="GO" id="GO:0016746">
    <property type="term" value="F:acyltransferase activity"/>
    <property type="evidence" value="ECO:0007669"/>
    <property type="project" value="UniProtKB-KW"/>
</dbReference>